<dbReference type="KEGG" id="ado:A6F68_01531"/>
<dbReference type="EMBL" id="CP016591">
    <property type="protein sequence ID" value="ANY20046.1"/>
    <property type="molecule type" value="Genomic_DNA"/>
</dbReference>
<keyword evidence="2" id="KW-1185">Reference proteome</keyword>
<evidence type="ECO:0000313" key="1">
    <source>
        <dbReference type="EMBL" id="ANY20046.1"/>
    </source>
</evidence>
<protein>
    <submittedName>
        <fullName evidence="1">Uncharacterized protein</fullName>
    </submittedName>
</protein>
<dbReference type="Proteomes" id="UP000092932">
    <property type="component" value="Chromosome"/>
</dbReference>
<name>A0A1B2AD29_9SPHN</name>
<accession>A0A1B2AD29</accession>
<reference evidence="1 2" key="1">
    <citation type="submission" date="2016-07" db="EMBL/GenBank/DDBJ databases">
        <title>Complete genome sequence of Altererythrobacter dongtanensis KCTC 22672, a type strain with esterase isolated from tidal flat.</title>
        <authorList>
            <person name="Cheng H."/>
            <person name="Wu Y.-H."/>
            <person name="Zhou P."/>
            <person name="Huo Y.-Y."/>
            <person name="Wang C.-S."/>
            <person name="Xu X.-W."/>
        </authorList>
    </citation>
    <scope>NUCLEOTIDE SEQUENCE [LARGE SCALE GENOMIC DNA]</scope>
    <source>
        <strain evidence="1 2">KCTC 22672</strain>
    </source>
</reference>
<proteinExistence type="predicted"/>
<sequence length="241" mass="26715">MDAVFCFFAVTAMDTDDLYKPVEDSSSHALLRASQVRFHGISVSGMTAPQPFLELSRSFRIAKVGTRRGRMGPSKNETICRSAKAPAQYVVECVEVAPPIRIGNEHAADLVVKGFKRSNLGTVENIFLRHYLRVVRVDQRPQWGRLLSDRFSRIKGRSCQSAFRRGSDEIERLPWGGKRTDSDRGGGLKLSQVIRGRPSQGAPQERAASPYLRHCPVPLPPATLPAYVIPPPLPAYIPVLP</sequence>
<organism evidence="1 2">
    <name type="scientific">Tsuneonella dongtanensis</name>
    <dbReference type="NCBI Taxonomy" id="692370"/>
    <lineage>
        <taxon>Bacteria</taxon>
        <taxon>Pseudomonadati</taxon>
        <taxon>Pseudomonadota</taxon>
        <taxon>Alphaproteobacteria</taxon>
        <taxon>Sphingomonadales</taxon>
        <taxon>Erythrobacteraceae</taxon>
        <taxon>Tsuneonella</taxon>
    </lineage>
</organism>
<gene>
    <name evidence="1" type="ORF">A6F68_01531</name>
</gene>
<dbReference type="AlphaFoldDB" id="A0A1B2AD29"/>
<evidence type="ECO:0000313" key="2">
    <source>
        <dbReference type="Proteomes" id="UP000092932"/>
    </source>
</evidence>